<keyword evidence="1" id="KW-0472">Membrane</keyword>
<keyword evidence="1" id="KW-0812">Transmembrane</keyword>
<accession>A0AAI9BYP5</accession>
<dbReference type="RefSeq" id="WP_180858910.1">
    <property type="nucleotide sequence ID" value="NZ_JAVTIG010000001.1"/>
</dbReference>
<evidence type="ECO:0000313" key="3">
    <source>
        <dbReference type="Proteomes" id="UP001218208"/>
    </source>
</evidence>
<feature type="transmembrane region" description="Helical" evidence="1">
    <location>
        <begin position="20"/>
        <end position="44"/>
    </location>
</feature>
<name>A0AAI9BYP5_STEMA</name>
<dbReference type="AlphaFoldDB" id="A0AAI9BYP5"/>
<evidence type="ECO:0000256" key="1">
    <source>
        <dbReference type="SAM" id="Phobius"/>
    </source>
</evidence>
<evidence type="ECO:0000313" key="2">
    <source>
        <dbReference type="EMBL" id="EKT4090921.1"/>
    </source>
</evidence>
<dbReference type="Proteomes" id="UP001218208">
    <property type="component" value="Unassembled WGS sequence"/>
</dbReference>
<keyword evidence="1" id="KW-1133">Transmembrane helix</keyword>
<gene>
    <name evidence="2" type="ORF">QEG23_000393</name>
</gene>
<dbReference type="EMBL" id="ABLOJW010000002">
    <property type="protein sequence ID" value="EKT4090921.1"/>
    <property type="molecule type" value="Genomic_DNA"/>
</dbReference>
<organism evidence="2 3">
    <name type="scientific">Stenotrophomonas maltophilia</name>
    <name type="common">Pseudomonas maltophilia</name>
    <name type="synonym">Xanthomonas maltophilia</name>
    <dbReference type="NCBI Taxonomy" id="40324"/>
    <lineage>
        <taxon>Bacteria</taxon>
        <taxon>Pseudomonadati</taxon>
        <taxon>Pseudomonadota</taxon>
        <taxon>Gammaproteobacteria</taxon>
        <taxon>Lysobacterales</taxon>
        <taxon>Lysobacteraceae</taxon>
        <taxon>Stenotrophomonas</taxon>
        <taxon>Stenotrophomonas maltophilia group</taxon>
    </lineage>
</organism>
<reference evidence="2" key="1">
    <citation type="submission" date="2022-07" db="EMBL/GenBank/DDBJ databases">
        <authorList>
            <consortium name="DAFM: The Division of Animal and Food Microbiology"/>
        </authorList>
    </citation>
    <scope>NUCLEOTIDE SEQUENCE</scope>
    <source>
        <strain evidence="2">19MO01SH01-2</strain>
    </source>
</reference>
<sequence length="301" mass="32351">MASPSPNPARPPLQLGAFRRWMLTVAALLGVALLMYLIGALVPLARPSGMYAGMGVMMLLPILLLCAALAAVLGATLVAAVAWWVGVRRIGLGLVLLLAAGVSAVSFFAGCDSAWFDPSAMSRQELAAMNAKLEAMSAHRARLHPAIAQGDLPALQAALDANDPTLAPAQLLCLVRTDVIEGHGHEGLPPVSEERYRFLQGVAEAAWNKATPEDGRRAIGLLAIDSALRHGTARDVERWLERGVDPRNVDWARDVSAQTEPAGLCSTYERWPLSTVDQSELDPDRKRDLLFRFGVKALPAW</sequence>
<comment type="caution">
    <text evidence="2">The sequence shown here is derived from an EMBL/GenBank/DDBJ whole genome shotgun (WGS) entry which is preliminary data.</text>
</comment>
<protein>
    <recommendedName>
        <fullName evidence="4">Transmembrane protein</fullName>
    </recommendedName>
</protein>
<feature type="transmembrane region" description="Helical" evidence="1">
    <location>
        <begin position="90"/>
        <end position="116"/>
    </location>
</feature>
<evidence type="ECO:0008006" key="4">
    <source>
        <dbReference type="Google" id="ProtNLM"/>
    </source>
</evidence>
<proteinExistence type="predicted"/>
<feature type="transmembrane region" description="Helical" evidence="1">
    <location>
        <begin position="56"/>
        <end position="84"/>
    </location>
</feature>